<comment type="similarity">
    <text evidence="4">Belongs to the eukaryotic/archaeal RNase P protein component 4 family.</text>
</comment>
<keyword evidence="1" id="KW-0819">tRNA processing</keyword>
<dbReference type="GO" id="GO:0004526">
    <property type="term" value="F:ribonuclease P activity"/>
    <property type="evidence" value="ECO:0007669"/>
    <property type="project" value="EnsemblFungi"/>
</dbReference>
<organism evidence="5 6">
    <name type="scientific">Naumovozyma castellii</name>
    <name type="common">Yeast</name>
    <name type="synonym">Saccharomyces castellii</name>
    <dbReference type="NCBI Taxonomy" id="27288"/>
    <lineage>
        <taxon>Eukaryota</taxon>
        <taxon>Fungi</taxon>
        <taxon>Dikarya</taxon>
        <taxon>Ascomycota</taxon>
        <taxon>Saccharomycotina</taxon>
        <taxon>Saccharomycetes</taxon>
        <taxon>Saccharomycetales</taxon>
        <taxon>Saccharomycetaceae</taxon>
        <taxon>Naumovozyma</taxon>
    </lineage>
</organism>
<dbReference type="PANTHER" id="PTHR14742:SF0">
    <property type="entry name" value="RIBONUCLEASE P PROTEIN SUBUNIT P21"/>
    <property type="match status" value="1"/>
</dbReference>
<reference evidence="5 6" key="1">
    <citation type="journal article" date="2011" name="Proc. Natl. Acad. Sci. U.S.A.">
        <title>Evolutionary erosion of yeast sex chromosomes by mating-type switching accidents.</title>
        <authorList>
            <person name="Gordon J.L."/>
            <person name="Armisen D."/>
            <person name="Proux-Wera E."/>
            <person name="Oheigeartaigh S.S."/>
            <person name="Byrne K.P."/>
            <person name="Wolfe K.H."/>
        </authorList>
    </citation>
    <scope>NUCLEOTIDE SEQUENCE [LARGE SCALE GENOMIC DNA]</scope>
    <source>
        <strain evidence="6">ATCC 76901 / BCRC 22586 / CBS 4309 / NBRC 1992 / NRRL Y-12630</strain>
    </source>
</reference>
<evidence type="ECO:0000313" key="5">
    <source>
        <dbReference type="EMBL" id="CCC70586.1"/>
    </source>
</evidence>
<dbReference type="OrthoDB" id="128536at2759"/>
<dbReference type="GO" id="GO:0005655">
    <property type="term" value="C:nucleolar ribonuclease P complex"/>
    <property type="evidence" value="ECO:0007669"/>
    <property type="project" value="EnsemblFungi"/>
</dbReference>
<dbReference type="AlphaFoldDB" id="G0VGG5"/>
<dbReference type="GO" id="GO:0034965">
    <property type="term" value="P:intronic box C/D snoRNA processing"/>
    <property type="evidence" value="ECO:0007669"/>
    <property type="project" value="EnsemblFungi"/>
</dbReference>
<dbReference type="OMA" id="CKKCHRI"/>
<proteinExistence type="inferred from homology"/>
<dbReference type="GO" id="GO:0046872">
    <property type="term" value="F:metal ion binding"/>
    <property type="evidence" value="ECO:0007669"/>
    <property type="project" value="UniProtKB-KW"/>
</dbReference>
<dbReference type="GeneID" id="96904234"/>
<evidence type="ECO:0000313" key="6">
    <source>
        <dbReference type="Proteomes" id="UP000001640"/>
    </source>
</evidence>
<keyword evidence="3" id="KW-0862">Zinc</keyword>
<dbReference type="RefSeq" id="XP_003676941.1">
    <property type="nucleotide sequence ID" value="XM_003676893.1"/>
</dbReference>
<evidence type="ECO:0000256" key="3">
    <source>
        <dbReference type="ARBA" id="ARBA00022833"/>
    </source>
</evidence>
<dbReference type="PANTHER" id="PTHR14742">
    <property type="entry name" value="RIBONUCLEASE P SUBUNIT P21"/>
    <property type="match status" value="1"/>
</dbReference>
<evidence type="ECO:0000256" key="4">
    <source>
        <dbReference type="ARBA" id="ARBA00038402"/>
    </source>
</evidence>
<dbReference type="Pfam" id="PF04032">
    <property type="entry name" value="Rpr2"/>
    <property type="match status" value="1"/>
</dbReference>
<dbReference type="Proteomes" id="UP000001640">
    <property type="component" value="Chromosome 6"/>
</dbReference>
<dbReference type="GO" id="GO:0001682">
    <property type="term" value="P:tRNA 5'-leader removal"/>
    <property type="evidence" value="ECO:0007669"/>
    <property type="project" value="EnsemblFungi"/>
</dbReference>
<dbReference type="EMBL" id="HE576757">
    <property type="protein sequence ID" value="CCC70586.1"/>
    <property type="molecule type" value="Genomic_DNA"/>
</dbReference>
<protein>
    <submittedName>
        <fullName evidence="5">Uncharacterized protein</fullName>
    </submittedName>
</protein>
<dbReference type="FunCoup" id="G0VGG5">
    <property type="interactions" value="36"/>
</dbReference>
<dbReference type="eggNOG" id="KOG4394">
    <property type="taxonomic scope" value="Eukaryota"/>
</dbReference>
<reference key="2">
    <citation type="submission" date="2011-08" db="EMBL/GenBank/DDBJ databases">
        <title>Genome sequence of Naumovozyma castellii.</title>
        <authorList>
            <person name="Gordon J.L."/>
            <person name="Armisen D."/>
            <person name="Proux-Wera E."/>
            <person name="OhEigeartaigh S.S."/>
            <person name="Byrne K.P."/>
            <person name="Wolfe K.H."/>
        </authorList>
    </citation>
    <scope>NUCLEOTIDE SEQUENCE</scope>
    <source>
        <strain>Type strain:CBS 4309</strain>
    </source>
</reference>
<evidence type="ECO:0000256" key="2">
    <source>
        <dbReference type="ARBA" id="ARBA00022723"/>
    </source>
</evidence>
<dbReference type="KEGG" id="ncs:NCAS_0F01020"/>
<dbReference type="InParanoid" id="G0VGG5"/>
<dbReference type="Gene3D" id="6.20.50.20">
    <property type="match status" value="1"/>
</dbReference>
<dbReference type="InterPro" id="IPR007175">
    <property type="entry name" value="Rpr2/Snm1/Rpp21"/>
</dbReference>
<keyword evidence="6" id="KW-1185">Reference proteome</keyword>
<dbReference type="STRING" id="1064592.G0VGG5"/>
<keyword evidence="2" id="KW-0479">Metal-binding</keyword>
<sequence length="170" mass="19495">MAKKEKKGGKAGQRITEDGIILVDPPRDVANKEKLQRMSYLYQLSTWTTMTNLSDDSQSIARLYARDIDLISKKSKISMLPTVKRSLCKKCHRVLIPSVTVRSEIRNLSQHNKKLNKNNDVMELICNCGQIKRFPIGLNRNYKTHSEKDDVLTTISTINKDSSDSIHYRE</sequence>
<name>G0VGG5_NAUCA</name>
<gene>
    <name evidence="5" type="primary">NCAS0F01020</name>
    <name evidence="5" type="ordered locus">NCAS_0F01020</name>
</gene>
<accession>G0VGG5</accession>
<evidence type="ECO:0000256" key="1">
    <source>
        <dbReference type="ARBA" id="ARBA00022694"/>
    </source>
</evidence>
<dbReference type="HOGENOM" id="CLU_079140_4_1_1"/>